<dbReference type="Pfam" id="PF00005">
    <property type="entry name" value="ABC_tran"/>
    <property type="match status" value="1"/>
</dbReference>
<feature type="transmembrane region" description="Helical" evidence="9">
    <location>
        <begin position="78"/>
        <end position="95"/>
    </location>
</feature>
<evidence type="ECO:0000256" key="1">
    <source>
        <dbReference type="ARBA" id="ARBA00004651"/>
    </source>
</evidence>
<feature type="transmembrane region" description="Helical" evidence="9">
    <location>
        <begin position="256"/>
        <end position="277"/>
    </location>
</feature>
<evidence type="ECO:0000256" key="7">
    <source>
        <dbReference type="ARBA" id="ARBA00022989"/>
    </source>
</evidence>
<sequence>MGSLRKLNSYFKKYKGTIVLGSLFLTASNFFLVWIPVYLRRTVDQVSAIELDRSPDSFSSILEVLFGSDASWALAKNALLLVGAVLLSGILLFATRQTLIVASRKIEFDLRNDIFDKLLKLPQRFYSKYKSGEIYVRATEDVSKVREYFGPAYMYTINTFTRAGFIITMMVIVSPELTFWALLPLPFLSAFAYWVSGYINDYSRIIQEQYSTIAGRAQESFTSIRLIKAYNREGYERKQFEHESERYRKKKLRLDLVESLFHPTLNLLIGLSVVIVVWKAGQLVIEGTLTVGNIMEYIIYVAYLTWPVASLGYTVNRFQQAMASWKRIDEMLTEEVGIADKAGTNYEIDSIKGDIEFKNVSFKYPGAKEYALRDINLKIKAGQNAAIVGRTGSGKTTLVELIPRLFEVTEGEILIDGTNIQSIPLELLRQHIGLVPQDTFLFSDTIGENIAFGTEGATQQDIEDAAEKAQVRDNILDFEKKFETILGERGITLSGGQKQRTAIARALIRDPEIIILDDSLSAVDTKTEESILRHLRQELKGRTTVMISHRISTIKDADIIYYIEDGTVVEKGTHETLLEAEGRYSVMYNKQLIEEELAEI</sequence>
<protein>
    <submittedName>
        <fullName evidence="12">ATP-binding cassette, subfamily B</fullName>
    </submittedName>
</protein>
<dbReference type="GO" id="GO:0005886">
    <property type="term" value="C:plasma membrane"/>
    <property type="evidence" value="ECO:0007669"/>
    <property type="project" value="UniProtKB-SubCell"/>
</dbReference>
<gene>
    <name evidence="12" type="ORF">SAMN06265218_11330</name>
</gene>
<dbReference type="InterPro" id="IPR003593">
    <property type="entry name" value="AAA+_ATPase"/>
</dbReference>
<evidence type="ECO:0000259" key="10">
    <source>
        <dbReference type="PROSITE" id="PS50893"/>
    </source>
</evidence>
<organism evidence="12 13">
    <name type="scientific">Fodinibius sediminis</name>
    <dbReference type="NCBI Taxonomy" id="1214077"/>
    <lineage>
        <taxon>Bacteria</taxon>
        <taxon>Pseudomonadati</taxon>
        <taxon>Balneolota</taxon>
        <taxon>Balneolia</taxon>
        <taxon>Balneolales</taxon>
        <taxon>Balneolaceae</taxon>
        <taxon>Fodinibius</taxon>
    </lineage>
</organism>
<keyword evidence="13" id="KW-1185">Reference proteome</keyword>
<evidence type="ECO:0000313" key="12">
    <source>
        <dbReference type="EMBL" id="SMO78557.1"/>
    </source>
</evidence>
<accession>A0A521E3N7</accession>
<feature type="domain" description="ABC transmembrane type-1" evidence="11">
    <location>
        <begin position="19"/>
        <end position="320"/>
    </location>
</feature>
<evidence type="ECO:0000256" key="9">
    <source>
        <dbReference type="SAM" id="Phobius"/>
    </source>
</evidence>
<name>A0A521E3N7_9BACT</name>
<keyword evidence="5" id="KW-0547">Nucleotide-binding</keyword>
<dbReference type="PANTHER" id="PTHR43394">
    <property type="entry name" value="ATP-DEPENDENT PERMEASE MDL1, MITOCHONDRIAL"/>
    <property type="match status" value="1"/>
</dbReference>
<dbReference type="InterPro" id="IPR011527">
    <property type="entry name" value="ABC1_TM_dom"/>
</dbReference>
<evidence type="ECO:0000256" key="2">
    <source>
        <dbReference type="ARBA" id="ARBA00022448"/>
    </source>
</evidence>
<dbReference type="SUPFAM" id="SSF52540">
    <property type="entry name" value="P-loop containing nucleoside triphosphate hydrolases"/>
    <property type="match status" value="1"/>
</dbReference>
<feature type="transmembrane region" description="Helical" evidence="9">
    <location>
        <begin position="152"/>
        <end position="173"/>
    </location>
</feature>
<evidence type="ECO:0000256" key="8">
    <source>
        <dbReference type="ARBA" id="ARBA00023136"/>
    </source>
</evidence>
<dbReference type="SUPFAM" id="SSF90123">
    <property type="entry name" value="ABC transporter transmembrane region"/>
    <property type="match status" value="1"/>
</dbReference>
<proteinExistence type="predicted"/>
<dbReference type="EMBL" id="FXTH01000013">
    <property type="protein sequence ID" value="SMO78557.1"/>
    <property type="molecule type" value="Genomic_DNA"/>
</dbReference>
<evidence type="ECO:0000313" key="13">
    <source>
        <dbReference type="Proteomes" id="UP000317593"/>
    </source>
</evidence>
<dbReference type="InterPro" id="IPR003439">
    <property type="entry name" value="ABC_transporter-like_ATP-bd"/>
</dbReference>
<dbReference type="InterPro" id="IPR039421">
    <property type="entry name" value="Type_1_exporter"/>
</dbReference>
<dbReference type="PROSITE" id="PS50893">
    <property type="entry name" value="ABC_TRANSPORTER_2"/>
    <property type="match status" value="1"/>
</dbReference>
<reference evidence="12 13" key="1">
    <citation type="submission" date="2017-05" db="EMBL/GenBank/DDBJ databases">
        <authorList>
            <person name="Varghese N."/>
            <person name="Submissions S."/>
        </authorList>
    </citation>
    <scope>NUCLEOTIDE SEQUENCE [LARGE SCALE GENOMIC DNA]</scope>
    <source>
        <strain evidence="12 13">DSM 21194</strain>
    </source>
</reference>
<keyword evidence="6 12" id="KW-0067">ATP-binding</keyword>
<feature type="transmembrane region" description="Helical" evidence="9">
    <location>
        <begin position="179"/>
        <end position="199"/>
    </location>
</feature>
<feature type="transmembrane region" description="Helical" evidence="9">
    <location>
        <begin position="20"/>
        <end position="39"/>
    </location>
</feature>
<dbReference type="GO" id="GO:0015421">
    <property type="term" value="F:ABC-type oligopeptide transporter activity"/>
    <property type="evidence" value="ECO:0007669"/>
    <property type="project" value="TreeGrafter"/>
</dbReference>
<dbReference type="GO" id="GO:0005524">
    <property type="term" value="F:ATP binding"/>
    <property type="evidence" value="ECO:0007669"/>
    <property type="project" value="UniProtKB-KW"/>
</dbReference>
<dbReference type="InterPro" id="IPR027417">
    <property type="entry name" value="P-loop_NTPase"/>
</dbReference>
<evidence type="ECO:0000256" key="3">
    <source>
        <dbReference type="ARBA" id="ARBA00022475"/>
    </source>
</evidence>
<dbReference type="FunFam" id="3.40.50.300:FF:000221">
    <property type="entry name" value="Multidrug ABC transporter ATP-binding protein"/>
    <property type="match status" value="1"/>
</dbReference>
<dbReference type="AlphaFoldDB" id="A0A521E3N7"/>
<keyword evidence="8 9" id="KW-0472">Membrane</keyword>
<keyword evidence="7 9" id="KW-1133">Transmembrane helix</keyword>
<keyword evidence="4 9" id="KW-0812">Transmembrane</keyword>
<dbReference type="Proteomes" id="UP000317593">
    <property type="component" value="Unassembled WGS sequence"/>
</dbReference>
<feature type="domain" description="ABC transporter" evidence="10">
    <location>
        <begin position="355"/>
        <end position="590"/>
    </location>
</feature>
<dbReference type="InterPro" id="IPR036640">
    <property type="entry name" value="ABC1_TM_sf"/>
</dbReference>
<dbReference type="Gene3D" id="1.20.1560.10">
    <property type="entry name" value="ABC transporter type 1, transmembrane domain"/>
    <property type="match status" value="1"/>
</dbReference>
<evidence type="ECO:0000256" key="6">
    <source>
        <dbReference type="ARBA" id="ARBA00022840"/>
    </source>
</evidence>
<feature type="transmembrane region" description="Helical" evidence="9">
    <location>
        <begin position="297"/>
        <end position="316"/>
    </location>
</feature>
<keyword evidence="3" id="KW-1003">Cell membrane</keyword>
<evidence type="ECO:0000259" key="11">
    <source>
        <dbReference type="PROSITE" id="PS50929"/>
    </source>
</evidence>
<dbReference type="CDD" id="cd18541">
    <property type="entry name" value="ABC_6TM_TmrB_like"/>
    <property type="match status" value="1"/>
</dbReference>
<dbReference type="PANTHER" id="PTHR43394:SF1">
    <property type="entry name" value="ATP-BINDING CASSETTE SUB-FAMILY B MEMBER 10, MITOCHONDRIAL"/>
    <property type="match status" value="1"/>
</dbReference>
<evidence type="ECO:0000256" key="5">
    <source>
        <dbReference type="ARBA" id="ARBA00022741"/>
    </source>
</evidence>
<dbReference type="SMART" id="SM00382">
    <property type="entry name" value="AAA"/>
    <property type="match status" value="1"/>
</dbReference>
<evidence type="ECO:0000256" key="4">
    <source>
        <dbReference type="ARBA" id="ARBA00022692"/>
    </source>
</evidence>
<dbReference type="GO" id="GO:0016887">
    <property type="term" value="F:ATP hydrolysis activity"/>
    <property type="evidence" value="ECO:0007669"/>
    <property type="project" value="InterPro"/>
</dbReference>
<keyword evidence="2" id="KW-0813">Transport</keyword>
<comment type="subcellular location">
    <subcellularLocation>
        <location evidence="1">Cell membrane</location>
        <topology evidence="1">Multi-pass membrane protein</topology>
    </subcellularLocation>
</comment>
<dbReference type="Pfam" id="PF00664">
    <property type="entry name" value="ABC_membrane"/>
    <property type="match status" value="1"/>
</dbReference>
<dbReference type="Gene3D" id="3.40.50.300">
    <property type="entry name" value="P-loop containing nucleotide triphosphate hydrolases"/>
    <property type="match status" value="1"/>
</dbReference>
<dbReference type="PROSITE" id="PS50929">
    <property type="entry name" value="ABC_TM1F"/>
    <property type="match status" value="1"/>
</dbReference>